<name>A0A1I4AHT7_9PROT</name>
<dbReference type="GO" id="GO:0051213">
    <property type="term" value="F:dioxygenase activity"/>
    <property type="evidence" value="ECO:0007669"/>
    <property type="project" value="UniProtKB-KW"/>
</dbReference>
<evidence type="ECO:0000256" key="3">
    <source>
        <dbReference type="ARBA" id="ARBA00022723"/>
    </source>
</evidence>
<keyword evidence="4 8" id="KW-0058">Aromatic hydrocarbons catabolism</keyword>
<dbReference type="OrthoDB" id="9803142at2"/>
<feature type="domain" description="VOC" evidence="9">
    <location>
        <begin position="134"/>
        <end position="247"/>
    </location>
</feature>
<dbReference type="RefSeq" id="WP_092959776.1">
    <property type="nucleotide sequence ID" value="NZ_FOSQ01000003.1"/>
</dbReference>
<dbReference type="Proteomes" id="UP000199473">
    <property type="component" value="Unassembled WGS sequence"/>
</dbReference>
<evidence type="ECO:0000256" key="6">
    <source>
        <dbReference type="ARBA" id="ARBA00023002"/>
    </source>
</evidence>
<keyword evidence="3" id="KW-0479">Metal-binding</keyword>
<dbReference type="PROSITE" id="PS51819">
    <property type="entry name" value="VOC"/>
    <property type="match status" value="2"/>
</dbReference>
<dbReference type="GO" id="GO:0008198">
    <property type="term" value="F:ferrous iron binding"/>
    <property type="evidence" value="ECO:0007669"/>
    <property type="project" value="InterPro"/>
</dbReference>
<dbReference type="InterPro" id="IPR000486">
    <property type="entry name" value="Xdiol_ring_cleave_dOase_1/2"/>
</dbReference>
<evidence type="ECO:0000256" key="8">
    <source>
        <dbReference type="RuleBase" id="RU000683"/>
    </source>
</evidence>
<keyword evidence="11" id="KW-1185">Reference proteome</keyword>
<comment type="cofactor">
    <cofactor evidence="1 8">
        <name>Fe(2+)</name>
        <dbReference type="ChEBI" id="CHEBI:29033"/>
    </cofactor>
</comment>
<sequence>MIPVKRLRHLALAAIDPERQLAYYRDVIGLAEVGRADGRIFLASEAGQLAIVIEKGPAPGLARLAFDLPPDQDLATIERALRDAGLPAERCADPAPGCPVALRSRDRDGRALELHAGIHCHDNRQPLPGIGPLKLGHVACYAPDPATIARCYTETLGFRVSDWIEDRFVFLRCSHEHHTVNFTRGPDARMHHMAFELRDAAHMHRAADILGGQKVPILWGPVRHGPGHNVAMYHRDPEGNAIELFYGLDCMTDEALGFWDPRPWHRDRPQRPKTWVGLPRDVWGLPPSQAFLEMHRLQLPEERH</sequence>
<dbReference type="PANTHER" id="PTHR21366">
    <property type="entry name" value="GLYOXALASE FAMILY PROTEIN"/>
    <property type="match status" value="1"/>
</dbReference>
<dbReference type="CDD" id="cd08343">
    <property type="entry name" value="ED_TypeI_classII_C"/>
    <property type="match status" value="1"/>
</dbReference>
<dbReference type="InterPro" id="IPR004360">
    <property type="entry name" value="Glyas_Fos-R_dOase_dom"/>
</dbReference>
<dbReference type="Gene3D" id="3.10.180.10">
    <property type="entry name" value="2,3-Dihydroxybiphenyl 1,2-Dioxygenase, domain 1"/>
    <property type="match status" value="2"/>
</dbReference>
<organism evidence="10 11">
    <name type="scientific">Falsiroseomonas stagni DSM 19981</name>
    <dbReference type="NCBI Taxonomy" id="1123062"/>
    <lineage>
        <taxon>Bacteria</taxon>
        <taxon>Pseudomonadati</taxon>
        <taxon>Pseudomonadota</taxon>
        <taxon>Alphaproteobacteria</taxon>
        <taxon>Acetobacterales</taxon>
        <taxon>Roseomonadaceae</taxon>
        <taxon>Falsiroseomonas</taxon>
    </lineage>
</organism>
<dbReference type="PROSITE" id="PS00082">
    <property type="entry name" value="EXTRADIOL_DIOXYGENAS"/>
    <property type="match status" value="1"/>
</dbReference>
<keyword evidence="7 8" id="KW-0408">Iron</keyword>
<keyword evidence="5 8" id="KW-0223">Dioxygenase</keyword>
<reference evidence="10 11" key="1">
    <citation type="submission" date="2016-10" db="EMBL/GenBank/DDBJ databases">
        <authorList>
            <person name="de Groot N.N."/>
        </authorList>
    </citation>
    <scope>NUCLEOTIDE SEQUENCE [LARGE SCALE GENOMIC DNA]</scope>
    <source>
        <strain evidence="10 11">DSM 19981</strain>
    </source>
</reference>
<dbReference type="STRING" id="1123062.SAMN02745775_103430"/>
<evidence type="ECO:0000256" key="7">
    <source>
        <dbReference type="ARBA" id="ARBA00023004"/>
    </source>
</evidence>
<evidence type="ECO:0000256" key="4">
    <source>
        <dbReference type="ARBA" id="ARBA00022797"/>
    </source>
</evidence>
<dbReference type="SUPFAM" id="SSF54593">
    <property type="entry name" value="Glyoxalase/Bleomycin resistance protein/Dihydroxybiphenyl dioxygenase"/>
    <property type="match status" value="2"/>
</dbReference>
<evidence type="ECO:0000256" key="5">
    <source>
        <dbReference type="ARBA" id="ARBA00022964"/>
    </source>
</evidence>
<gene>
    <name evidence="10" type="ORF">SAMN02745775_103430</name>
</gene>
<dbReference type="AlphaFoldDB" id="A0A1I4AHT7"/>
<evidence type="ECO:0000256" key="2">
    <source>
        <dbReference type="ARBA" id="ARBA00008784"/>
    </source>
</evidence>
<dbReference type="InterPro" id="IPR029068">
    <property type="entry name" value="Glyas_Bleomycin-R_OHBP_Dase"/>
</dbReference>
<evidence type="ECO:0000313" key="11">
    <source>
        <dbReference type="Proteomes" id="UP000199473"/>
    </source>
</evidence>
<accession>A0A1I4AHT7</accession>
<comment type="similarity">
    <text evidence="2 8">Belongs to the extradiol ring-cleavage dioxygenase family.</text>
</comment>
<evidence type="ECO:0000256" key="1">
    <source>
        <dbReference type="ARBA" id="ARBA00001954"/>
    </source>
</evidence>
<keyword evidence="6 8" id="KW-0560">Oxidoreductase</keyword>
<evidence type="ECO:0000313" key="10">
    <source>
        <dbReference type="EMBL" id="SFK55309.1"/>
    </source>
</evidence>
<dbReference type="Pfam" id="PF00903">
    <property type="entry name" value="Glyoxalase"/>
    <property type="match status" value="1"/>
</dbReference>
<dbReference type="PANTHER" id="PTHR21366:SF14">
    <property type="entry name" value="GLYOXALASE DOMAIN-CONTAINING PROTEIN 5"/>
    <property type="match status" value="1"/>
</dbReference>
<feature type="domain" description="VOC" evidence="9">
    <location>
        <begin position="6"/>
        <end position="117"/>
    </location>
</feature>
<proteinExistence type="inferred from homology"/>
<evidence type="ECO:0000259" key="9">
    <source>
        <dbReference type="PROSITE" id="PS51819"/>
    </source>
</evidence>
<dbReference type="InterPro" id="IPR037523">
    <property type="entry name" value="VOC_core"/>
</dbReference>
<dbReference type="EMBL" id="FOSQ01000003">
    <property type="protein sequence ID" value="SFK55309.1"/>
    <property type="molecule type" value="Genomic_DNA"/>
</dbReference>
<dbReference type="InterPro" id="IPR050383">
    <property type="entry name" value="GlyoxalaseI/FosfomycinResist"/>
</dbReference>
<protein>
    <submittedName>
        <fullName evidence="10">Catechol-2,3-dioxygenase</fullName>
    </submittedName>
</protein>